<dbReference type="EMBL" id="JAQQPM010000002">
    <property type="protein sequence ID" value="KAK2068086.1"/>
    <property type="molecule type" value="Genomic_DNA"/>
</dbReference>
<dbReference type="Proteomes" id="UP001217918">
    <property type="component" value="Unassembled WGS sequence"/>
</dbReference>
<reference evidence="2" key="1">
    <citation type="journal article" date="2023" name="Mol. Plant Microbe Interact.">
        <title>Elucidating the Obligate Nature and Biological Capacity of an Invasive Fungal Corn Pathogen.</title>
        <authorList>
            <person name="MacCready J.S."/>
            <person name="Roggenkamp E.M."/>
            <person name="Gdanetz K."/>
            <person name="Chilvers M.I."/>
        </authorList>
    </citation>
    <scope>NUCLEOTIDE SEQUENCE</scope>
    <source>
        <strain evidence="2">PM02</strain>
    </source>
</reference>
<feature type="region of interest" description="Disordered" evidence="1">
    <location>
        <begin position="158"/>
        <end position="181"/>
    </location>
</feature>
<evidence type="ECO:0000313" key="2">
    <source>
        <dbReference type="EMBL" id="KAK2068086.1"/>
    </source>
</evidence>
<organism evidence="2 3">
    <name type="scientific">Phyllachora maydis</name>
    <dbReference type="NCBI Taxonomy" id="1825666"/>
    <lineage>
        <taxon>Eukaryota</taxon>
        <taxon>Fungi</taxon>
        <taxon>Dikarya</taxon>
        <taxon>Ascomycota</taxon>
        <taxon>Pezizomycotina</taxon>
        <taxon>Sordariomycetes</taxon>
        <taxon>Sordariomycetidae</taxon>
        <taxon>Phyllachorales</taxon>
        <taxon>Phyllachoraceae</taxon>
        <taxon>Phyllachora</taxon>
    </lineage>
</organism>
<feature type="region of interest" description="Disordered" evidence="1">
    <location>
        <begin position="390"/>
        <end position="415"/>
    </location>
</feature>
<keyword evidence="3" id="KW-1185">Reference proteome</keyword>
<dbReference type="AlphaFoldDB" id="A0AAD9MCM1"/>
<accession>A0AAD9MCM1</accession>
<sequence>MARRLAGTHESTPTEDQALVVIKRHSDLFPPLSPFGPSPREYQEDEGHRAALVPFPEDGEHLPLPRGAPFPRAPRCRLWSAFVDYNHLSTTFGDRLVQATCTRRSQAAVLLGHCAAGKFGRLRDAFTAFDFAAQRCARRFASPTVLESWERVVWEPVPQSTGRTEEERHWEERQRKDSGYESLSSAAEGSCPTCCMKGICGGAGSSRVQGPLDMERAELRCLMSKMAEEARNSTSTGGVCRRSSSCYSVRLGDGREQTLDMHQDEPEADILAVVGAMEMACEGLRDIDLFLKRCILSTLAAHTVRLQQLQHPSTLPPQEVVQRAELFSSLRTEVESRVASAVSQLDRERLALDKVLDGAAAATASFVPTPAATWMSIGADVMTGALQADVGSADGEKTREADGPEPTSPTPRSKGRWTRLHVGLAVKHALLRPLTCLHIHELDGFVIRRYRSTMTALEGATDARSTRRRESAKARIRDVELSRWGRIGIADTMERKSVVSSVADSDCGGRDRKGKGKMETGLHDMWRRRVMGLGMSDRACRRTRQTAMEGRATLNNFKWRNAEVVPGTCGHQAGWTPA</sequence>
<protein>
    <submittedName>
        <fullName evidence="2">Uncharacterized protein</fullName>
    </submittedName>
</protein>
<proteinExistence type="predicted"/>
<feature type="compositionally biased region" description="Basic and acidic residues" evidence="1">
    <location>
        <begin position="163"/>
        <end position="179"/>
    </location>
</feature>
<gene>
    <name evidence="2" type="ORF">P8C59_002753</name>
</gene>
<name>A0AAD9MCM1_9PEZI</name>
<evidence type="ECO:0000256" key="1">
    <source>
        <dbReference type="SAM" id="MobiDB-lite"/>
    </source>
</evidence>
<comment type="caution">
    <text evidence="2">The sequence shown here is derived from an EMBL/GenBank/DDBJ whole genome shotgun (WGS) entry which is preliminary data.</text>
</comment>
<evidence type="ECO:0000313" key="3">
    <source>
        <dbReference type="Proteomes" id="UP001217918"/>
    </source>
</evidence>